<evidence type="ECO:0000313" key="4">
    <source>
        <dbReference type="Proteomes" id="UP001469553"/>
    </source>
</evidence>
<evidence type="ECO:0000313" key="3">
    <source>
        <dbReference type="EMBL" id="MEQ2305290.1"/>
    </source>
</evidence>
<dbReference type="EMBL" id="JAHRIP010062065">
    <property type="protein sequence ID" value="MEQ2305290.1"/>
    <property type="molecule type" value="Genomic_DNA"/>
</dbReference>
<feature type="compositionally biased region" description="Polar residues" evidence="1">
    <location>
        <begin position="100"/>
        <end position="112"/>
    </location>
</feature>
<evidence type="ECO:0000256" key="2">
    <source>
        <dbReference type="SAM" id="SignalP"/>
    </source>
</evidence>
<feature type="signal peptide" evidence="2">
    <location>
        <begin position="1"/>
        <end position="27"/>
    </location>
</feature>
<protein>
    <recommendedName>
        <fullName evidence="5">Secreted protein</fullName>
    </recommendedName>
</protein>
<feature type="chain" id="PRO_5046749656" description="Secreted protein" evidence="2">
    <location>
        <begin position="28"/>
        <end position="112"/>
    </location>
</feature>
<feature type="compositionally biased region" description="Polar residues" evidence="1">
    <location>
        <begin position="75"/>
        <end position="87"/>
    </location>
</feature>
<reference evidence="3 4" key="1">
    <citation type="submission" date="2021-06" db="EMBL/GenBank/DDBJ databases">
        <authorList>
            <person name="Palmer J.M."/>
        </authorList>
    </citation>
    <scope>NUCLEOTIDE SEQUENCE [LARGE SCALE GENOMIC DNA]</scope>
    <source>
        <strain evidence="3 4">AS_MEX2019</strain>
        <tissue evidence="3">Muscle</tissue>
    </source>
</reference>
<comment type="caution">
    <text evidence="3">The sequence shown here is derived from an EMBL/GenBank/DDBJ whole genome shotgun (WGS) entry which is preliminary data.</text>
</comment>
<gene>
    <name evidence="3" type="ORF">AMECASPLE_036184</name>
</gene>
<proteinExistence type="predicted"/>
<dbReference type="Proteomes" id="UP001469553">
    <property type="component" value="Unassembled WGS sequence"/>
</dbReference>
<keyword evidence="2" id="KW-0732">Signal</keyword>
<organism evidence="3 4">
    <name type="scientific">Ameca splendens</name>
    <dbReference type="NCBI Taxonomy" id="208324"/>
    <lineage>
        <taxon>Eukaryota</taxon>
        <taxon>Metazoa</taxon>
        <taxon>Chordata</taxon>
        <taxon>Craniata</taxon>
        <taxon>Vertebrata</taxon>
        <taxon>Euteleostomi</taxon>
        <taxon>Actinopterygii</taxon>
        <taxon>Neopterygii</taxon>
        <taxon>Teleostei</taxon>
        <taxon>Neoteleostei</taxon>
        <taxon>Acanthomorphata</taxon>
        <taxon>Ovalentaria</taxon>
        <taxon>Atherinomorphae</taxon>
        <taxon>Cyprinodontiformes</taxon>
        <taxon>Goodeidae</taxon>
        <taxon>Ameca</taxon>
    </lineage>
</organism>
<evidence type="ECO:0008006" key="5">
    <source>
        <dbReference type="Google" id="ProtNLM"/>
    </source>
</evidence>
<name>A0ABV0ZGP2_9TELE</name>
<keyword evidence="4" id="KW-1185">Reference proteome</keyword>
<evidence type="ECO:0000256" key="1">
    <source>
        <dbReference type="SAM" id="MobiDB-lite"/>
    </source>
</evidence>
<feature type="region of interest" description="Disordered" evidence="1">
    <location>
        <begin position="37"/>
        <end position="112"/>
    </location>
</feature>
<accession>A0ABV0ZGP2</accession>
<sequence length="112" mass="12165">MVPVHVAGRLLLTIVVVVLLFLSLGGGEIKSLLVNDPNITTMPTTVPKGKTPAKQAEGRHRKATACTTKRPHSPTKMQNHQQPCQTSKNDRAKPWFPLSQHHTSFHTSVGAG</sequence>
<feature type="compositionally biased region" description="Basic residues" evidence="1">
    <location>
        <begin position="59"/>
        <end position="73"/>
    </location>
</feature>